<reference evidence="1 2" key="1">
    <citation type="submission" date="2017-06" db="EMBL/GenBank/DDBJ databases">
        <authorList>
            <person name="Kim H.J."/>
            <person name="Triplett B.A."/>
        </authorList>
    </citation>
    <scope>NUCLEOTIDE SEQUENCE [LARGE SCALE GENOMIC DNA]</scope>
    <source>
        <strain evidence="1 2">U15</strain>
    </source>
</reference>
<organism evidence="1 2">
    <name type="scientific">Noviherbaspirillum humi</name>
    <dbReference type="NCBI Taxonomy" id="1688639"/>
    <lineage>
        <taxon>Bacteria</taxon>
        <taxon>Pseudomonadati</taxon>
        <taxon>Pseudomonadota</taxon>
        <taxon>Betaproteobacteria</taxon>
        <taxon>Burkholderiales</taxon>
        <taxon>Oxalobacteraceae</taxon>
        <taxon>Noviherbaspirillum</taxon>
    </lineage>
</organism>
<sequence length="123" mass="13144">MRLVRLFAASARTTHEHGQVPCLCASAVGIAFGSKTMRAGIPFPLCGGQHKQGVREYGTAFRHASVKVTRPSRVGAASNRARMTGPQFVAASRAGISRGNRSNAGLHVPRDHRHETVLSFPAN</sequence>
<gene>
    <name evidence="1" type="ORF">SAMN06265795_1302</name>
</gene>
<evidence type="ECO:0000313" key="2">
    <source>
        <dbReference type="Proteomes" id="UP000198284"/>
    </source>
</evidence>
<dbReference type="Proteomes" id="UP000198284">
    <property type="component" value="Unassembled WGS sequence"/>
</dbReference>
<dbReference type="EMBL" id="FZOT01000030">
    <property type="protein sequence ID" value="SNT36826.1"/>
    <property type="molecule type" value="Genomic_DNA"/>
</dbReference>
<proteinExistence type="predicted"/>
<name>A0A239M281_9BURK</name>
<protein>
    <submittedName>
        <fullName evidence="1">Uncharacterized protein</fullName>
    </submittedName>
</protein>
<evidence type="ECO:0000313" key="1">
    <source>
        <dbReference type="EMBL" id="SNT36826.1"/>
    </source>
</evidence>
<dbReference type="RefSeq" id="WP_143131459.1">
    <property type="nucleotide sequence ID" value="NZ_FZOT01000030.1"/>
</dbReference>
<dbReference type="AlphaFoldDB" id="A0A239M281"/>
<accession>A0A239M281</accession>
<keyword evidence="2" id="KW-1185">Reference proteome</keyword>